<dbReference type="PROSITE" id="PS50048">
    <property type="entry name" value="ZN2_CY6_FUNGAL_2"/>
    <property type="match status" value="1"/>
</dbReference>
<keyword evidence="3" id="KW-1185">Reference proteome</keyword>
<feature type="domain" description="Zn(2)-C6 fungal-type" evidence="1">
    <location>
        <begin position="118"/>
        <end position="152"/>
    </location>
</feature>
<evidence type="ECO:0000313" key="3">
    <source>
        <dbReference type="Proteomes" id="UP000266673"/>
    </source>
</evidence>
<reference evidence="2 3" key="1">
    <citation type="submission" date="2018-06" db="EMBL/GenBank/DDBJ databases">
        <title>Comparative genomics reveals the genomic features of Rhizophagus irregularis, R. cerebriforme, R. diaphanum and Gigaspora rosea, and their symbiotic lifestyle signature.</title>
        <authorList>
            <person name="Morin E."/>
            <person name="San Clemente H."/>
            <person name="Chen E.C.H."/>
            <person name="De La Providencia I."/>
            <person name="Hainaut M."/>
            <person name="Kuo A."/>
            <person name="Kohler A."/>
            <person name="Murat C."/>
            <person name="Tang N."/>
            <person name="Roy S."/>
            <person name="Loubradou J."/>
            <person name="Henrissat B."/>
            <person name="Grigoriev I.V."/>
            <person name="Corradi N."/>
            <person name="Roux C."/>
            <person name="Martin F.M."/>
        </authorList>
    </citation>
    <scope>NUCLEOTIDE SEQUENCE [LARGE SCALE GENOMIC DNA]</scope>
    <source>
        <strain evidence="2 3">DAOM 194757</strain>
    </source>
</reference>
<proteinExistence type="predicted"/>
<dbReference type="GO" id="GO:0008270">
    <property type="term" value="F:zinc ion binding"/>
    <property type="evidence" value="ECO:0007669"/>
    <property type="project" value="InterPro"/>
</dbReference>
<name>A0A397VNQ4_9GLOM</name>
<accession>A0A397VNQ4</accession>
<dbReference type="InterPro" id="IPR001138">
    <property type="entry name" value="Zn2Cys6_DnaBD"/>
</dbReference>
<dbReference type="Proteomes" id="UP000266673">
    <property type="component" value="Unassembled WGS sequence"/>
</dbReference>
<gene>
    <name evidence="2" type="ORF">C2G38_2139998</name>
</gene>
<evidence type="ECO:0000259" key="1">
    <source>
        <dbReference type="PROSITE" id="PS50048"/>
    </source>
</evidence>
<protein>
    <recommendedName>
        <fullName evidence="1">Zn(2)-C6 fungal-type domain-containing protein</fullName>
    </recommendedName>
</protein>
<sequence length="198" mass="22261">MIGYFQCLCGTKINIANNLLTSTENISIPYIAPVNYSKISDGDMALIQLNPFQVNNYFPIPPPELAYQNTEYHESCQQLPALEIQNEETERQVFPTISNISNEIQSVVSQVPGKSKNACKKCRETKRRCDGIPGQVPCGVCRRSRDHAKCIFMLKLICTNCATKHQVEVLNSDNNNSNILRHYQCPCGAKIGIERSTY</sequence>
<dbReference type="GO" id="GO:0000981">
    <property type="term" value="F:DNA-binding transcription factor activity, RNA polymerase II-specific"/>
    <property type="evidence" value="ECO:0007669"/>
    <property type="project" value="InterPro"/>
</dbReference>
<dbReference type="PROSITE" id="PS00463">
    <property type="entry name" value="ZN2_CY6_FUNGAL_1"/>
    <property type="match status" value="1"/>
</dbReference>
<dbReference type="EMBL" id="QKWP01000286">
    <property type="protein sequence ID" value="RIB22927.1"/>
    <property type="molecule type" value="Genomic_DNA"/>
</dbReference>
<organism evidence="2 3">
    <name type="scientific">Gigaspora rosea</name>
    <dbReference type="NCBI Taxonomy" id="44941"/>
    <lineage>
        <taxon>Eukaryota</taxon>
        <taxon>Fungi</taxon>
        <taxon>Fungi incertae sedis</taxon>
        <taxon>Mucoromycota</taxon>
        <taxon>Glomeromycotina</taxon>
        <taxon>Glomeromycetes</taxon>
        <taxon>Diversisporales</taxon>
        <taxon>Gigasporaceae</taxon>
        <taxon>Gigaspora</taxon>
    </lineage>
</organism>
<evidence type="ECO:0000313" key="2">
    <source>
        <dbReference type="EMBL" id="RIB22927.1"/>
    </source>
</evidence>
<dbReference type="AlphaFoldDB" id="A0A397VNQ4"/>
<comment type="caution">
    <text evidence="2">The sequence shown here is derived from an EMBL/GenBank/DDBJ whole genome shotgun (WGS) entry which is preliminary data.</text>
</comment>